<accession>A0A255EK96</accession>
<dbReference type="AlphaFoldDB" id="A0A255EK96"/>
<dbReference type="PANTHER" id="PTHR34860:SF6">
    <property type="entry name" value="REPRESSOR-LIKE PROTEIN SSO7C3"/>
    <property type="match status" value="1"/>
</dbReference>
<dbReference type="PANTHER" id="PTHR34860">
    <property type="entry name" value="REPRESSOR-LIKE PROTEIN SSO7C3"/>
    <property type="match status" value="1"/>
</dbReference>
<reference evidence="2 3" key="1">
    <citation type="submission" date="2017-07" db="EMBL/GenBank/DDBJ databases">
        <title>Draft whole genome sequences of clinical Proprionibacteriaceae strains.</title>
        <authorList>
            <person name="Bernier A.-M."/>
            <person name="Bernard K."/>
            <person name="Domingo M.-C."/>
        </authorList>
    </citation>
    <scope>NUCLEOTIDE SEQUENCE [LARGE SCALE GENOMIC DNA]</scope>
    <source>
        <strain evidence="2 3">NML 150081</strain>
    </source>
</reference>
<keyword evidence="3" id="KW-1185">Reference proteome</keyword>
<dbReference type="RefSeq" id="WP_094451986.1">
    <property type="nucleotide sequence ID" value="NZ_NMVJ01000001.1"/>
</dbReference>
<gene>
    <name evidence="2" type="ORF">CGZ91_00020</name>
</gene>
<dbReference type="InterPro" id="IPR037914">
    <property type="entry name" value="SpoVT-AbrB_sf"/>
</dbReference>
<name>A0A255EK96_9ACTN</name>
<dbReference type="InterPro" id="IPR052975">
    <property type="entry name" value="Repressor-like_regulatory"/>
</dbReference>
<evidence type="ECO:0000259" key="1">
    <source>
        <dbReference type="SMART" id="SM00966"/>
    </source>
</evidence>
<evidence type="ECO:0000313" key="2">
    <source>
        <dbReference type="EMBL" id="OYN91958.1"/>
    </source>
</evidence>
<dbReference type="EMBL" id="NMVJ01000001">
    <property type="protein sequence ID" value="OYN91958.1"/>
    <property type="molecule type" value="Genomic_DNA"/>
</dbReference>
<dbReference type="Proteomes" id="UP000216300">
    <property type="component" value="Unassembled WGS sequence"/>
</dbReference>
<dbReference type="NCBIfam" id="TIGR01439">
    <property type="entry name" value="lp_hng_hel_AbrB"/>
    <property type="match status" value="1"/>
</dbReference>
<dbReference type="Pfam" id="PF04014">
    <property type="entry name" value="MazE_antitoxin"/>
    <property type="match status" value="1"/>
</dbReference>
<protein>
    <submittedName>
        <fullName evidence="2">AbrB family transcriptional regulator</fullName>
    </submittedName>
</protein>
<sequence length="82" mass="8766">MDMDQTPPPGKYAATVKVGPKGQIVIPKGARELFDIHPGDTLLLLADANQGIALMRQETLDQIVMQAMPGHQTPVDSEGDEG</sequence>
<comment type="caution">
    <text evidence="2">The sequence shown here is derived from an EMBL/GenBank/DDBJ whole genome shotgun (WGS) entry which is preliminary data.</text>
</comment>
<dbReference type="InterPro" id="IPR007159">
    <property type="entry name" value="SpoVT-AbrB_dom"/>
</dbReference>
<dbReference type="OrthoDB" id="9812495at2"/>
<dbReference type="SUPFAM" id="SSF89447">
    <property type="entry name" value="AbrB/MazE/MraZ-like"/>
    <property type="match status" value="1"/>
</dbReference>
<evidence type="ECO:0000313" key="3">
    <source>
        <dbReference type="Proteomes" id="UP000216300"/>
    </source>
</evidence>
<dbReference type="SMART" id="SM00966">
    <property type="entry name" value="SpoVT_AbrB"/>
    <property type="match status" value="1"/>
</dbReference>
<dbReference type="GO" id="GO:0003677">
    <property type="term" value="F:DNA binding"/>
    <property type="evidence" value="ECO:0007669"/>
    <property type="project" value="InterPro"/>
</dbReference>
<proteinExistence type="predicted"/>
<organism evidence="2 3">
    <name type="scientific">Parenemella sanctibonifatiensis</name>
    <dbReference type="NCBI Taxonomy" id="2016505"/>
    <lineage>
        <taxon>Bacteria</taxon>
        <taxon>Bacillati</taxon>
        <taxon>Actinomycetota</taxon>
        <taxon>Actinomycetes</taxon>
        <taxon>Propionibacteriales</taxon>
        <taxon>Propionibacteriaceae</taxon>
        <taxon>Parenemella</taxon>
    </lineage>
</organism>
<dbReference type="Gene3D" id="2.10.260.10">
    <property type="match status" value="1"/>
</dbReference>
<feature type="domain" description="SpoVT-AbrB" evidence="1">
    <location>
        <begin position="16"/>
        <end position="60"/>
    </location>
</feature>